<dbReference type="SMART" id="SM00225">
    <property type="entry name" value="BTB"/>
    <property type="match status" value="2"/>
</dbReference>
<dbReference type="SUPFAM" id="SSF49599">
    <property type="entry name" value="TRAF domain-like"/>
    <property type="match status" value="2"/>
</dbReference>
<dbReference type="PANTHER" id="PTHR24412:SF489">
    <property type="entry name" value="RING FINGER DOMAIN AND KELCH REPEAT-CONTAINING PROTEIN DDB_G0271372"/>
    <property type="match status" value="1"/>
</dbReference>
<evidence type="ECO:0008006" key="8">
    <source>
        <dbReference type="Google" id="ProtNLM"/>
    </source>
</evidence>
<organism evidence="5">
    <name type="scientific">Capitella teleta</name>
    <name type="common">Polychaete worm</name>
    <dbReference type="NCBI Taxonomy" id="283909"/>
    <lineage>
        <taxon>Eukaryota</taxon>
        <taxon>Metazoa</taxon>
        <taxon>Spiralia</taxon>
        <taxon>Lophotrochozoa</taxon>
        <taxon>Annelida</taxon>
        <taxon>Polychaeta</taxon>
        <taxon>Sedentaria</taxon>
        <taxon>Scolecida</taxon>
        <taxon>Capitellidae</taxon>
        <taxon>Capitella</taxon>
    </lineage>
</organism>
<evidence type="ECO:0000256" key="1">
    <source>
        <dbReference type="ARBA" id="ARBA00022441"/>
    </source>
</evidence>
<proteinExistence type="predicted"/>
<dbReference type="InterPro" id="IPR002083">
    <property type="entry name" value="MATH/TRAF_dom"/>
</dbReference>
<name>R7UYK6_CAPTE</name>
<keyword evidence="2" id="KW-0677">Repeat</keyword>
<dbReference type="InterPro" id="IPR011333">
    <property type="entry name" value="SKP1/BTB/POZ_sf"/>
</dbReference>
<feature type="domain" description="MATH" evidence="4">
    <location>
        <begin position="599"/>
        <end position="703"/>
    </location>
</feature>
<protein>
    <recommendedName>
        <fullName evidence="8">BTB domain-containing protein</fullName>
    </recommendedName>
</protein>
<dbReference type="InterPro" id="IPR008974">
    <property type="entry name" value="TRAF-like"/>
</dbReference>
<evidence type="ECO:0000313" key="6">
    <source>
        <dbReference type="EnsemblMetazoa" id="CapteP226377"/>
    </source>
</evidence>
<gene>
    <name evidence="5" type="ORF">CAPTEDRAFT_226377</name>
</gene>
<dbReference type="OrthoDB" id="6143701at2759"/>
<dbReference type="EMBL" id="KB299034">
    <property type="protein sequence ID" value="ELU08506.1"/>
    <property type="molecule type" value="Genomic_DNA"/>
</dbReference>
<dbReference type="SMART" id="SM00061">
    <property type="entry name" value="MATH"/>
    <property type="match status" value="2"/>
</dbReference>
<reference evidence="7" key="1">
    <citation type="submission" date="2012-12" db="EMBL/GenBank/DDBJ databases">
        <authorList>
            <person name="Hellsten U."/>
            <person name="Grimwood J."/>
            <person name="Chapman J.A."/>
            <person name="Shapiro H."/>
            <person name="Aerts A."/>
            <person name="Otillar R.P."/>
            <person name="Terry A.Y."/>
            <person name="Boore J.L."/>
            <person name="Simakov O."/>
            <person name="Marletaz F."/>
            <person name="Cho S.-J."/>
            <person name="Edsinger-Gonzales E."/>
            <person name="Havlak P."/>
            <person name="Kuo D.-H."/>
            <person name="Larsson T."/>
            <person name="Lv J."/>
            <person name="Arendt D."/>
            <person name="Savage R."/>
            <person name="Osoegawa K."/>
            <person name="de Jong P."/>
            <person name="Lindberg D.R."/>
            <person name="Seaver E.C."/>
            <person name="Weisblat D.A."/>
            <person name="Putnam N.H."/>
            <person name="Grigoriev I.V."/>
            <person name="Rokhsar D.S."/>
        </authorList>
    </citation>
    <scope>NUCLEOTIDE SEQUENCE</scope>
    <source>
        <strain evidence="7">I ESC-2004</strain>
    </source>
</reference>
<keyword evidence="7" id="KW-1185">Reference proteome</keyword>
<dbReference type="InterPro" id="IPR011705">
    <property type="entry name" value="BACK"/>
</dbReference>
<reference evidence="5 7" key="2">
    <citation type="journal article" date="2013" name="Nature">
        <title>Insights into bilaterian evolution from three spiralian genomes.</title>
        <authorList>
            <person name="Simakov O."/>
            <person name="Marletaz F."/>
            <person name="Cho S.J."/>
            <person name="Edsinger-Gonzales E."/>
            <person name="Havlak P."/>
            <person name="Hellsten U."/>
            <person name="Kuo D.H."/>
            <person name="Larsson T."/>
            <person name="Lv J."/>
            <person name="Arendt D."/>
            <person name="Savage R."/>
            <person name="Osoegawa K."/>
            <person name="de Jong P."/>
            <person name="Grimwood J."/>
            <person name="Chapman J.A."/>
            <person name="Shapiro H."/>
            <person name="Aerts A."/>
            <person name="Otillar R.P."/>
            <person name="Terry A.Y."/>
            <person name="Boore J.L."/>
            <person name="Grigoriev I.V."/>
            <person name="Lindberg D.R."/>
            <person name="Seaver E.C."/>
            <person name="Weisblat D.A."/>
            <person name="Putnam N.H."/>
            <person name="Rokhsar D.S."/>
        </authorList>
    </citation>
    <scope>NUCLEOTIDE SEQUENCE</scope>
    <source>
        <strain evidence="5 7">I ESC-2004</strain>
    </source>
</reference>
<dbReference type="PANTHER" id="PTHR24412">
    <property type="entry name" value="KELCH PROTEIN"/>
    <property type="match status" value="1"/>
</dbReference>
<dbReference type="EMBL" id="AMQN01021719">
    <property type="status" value="NOT_ANNOTATED_CDS"/>
    <property type="molecule type" value="Genomic_DNA"/>
</dbReference>
<feature type="domain" description="BTB" evidence="3">
    <location>
        <begin position="347"/>
        <end position="415"/>
    </location>
</feature>
<dbReference type="PROSITE" id="PS50144">
    <property type="entry name" value="MATH"/>
    <property type="match status" value="2"/>
</dbReference>
<feature type="domain" description="BTB" evidence="3">
    <location>
        <begin position="25"/>
        <end position="92"/>
    </location>
</feature>
<keyword evidence="1" id="KW-0880">Kelch repeat</keyword>
<dbReference type="Proteomes" id="UP000014760">
    <property type="component" value="Unassembled WGS sequence"/>
</dbReference>
<evidence type="ECO:0000259" key="3">
    <source>
        <dbReference type="PROSITE" id="PS50097"/>
    </source>
</evidence>
<accession>R7UYK6</accession>
<sequence length="703" mass="80592">MEKNMTFLQTMSASLNEMRTAEEFVDVVMVFEERRIPCHRVVLASTCEYFHRMFLAGMKESSSDEVTLNEIDGDTGDLLIGYLYSGMIEITQENALNLLAASDMLLLCDLKAKIQAFLCCNIHAKNCVSFLNASRLYKLQDLIKDSQKFLNTHCKDVTRKGDLVELQEDDLVGILNFDPSEDSFRILRKWVQAVDGRDGRFMELVKNVDLSRFSKEFLCYDVMGERLMRNEAGMELIQEAMKSILLCEYRTEVTFRYTVHNISSLSRNSVFSPEYYMRNLRWSVLLGTDTKESMPKSLAVFVQCKSDSSSALSCKVSFELRLLKQKADGAAYTKTTTQLFEHNGSKWGYSFFISWDRRIPCHRVVLASTCEYFHRMFLAGMKESSSDEVTLNEIDGDTGDLLIGYLYSGVIEITQENALNLLAASDMLLLCDLKAKIQAFLCCNIHAKNCVSFLNASRLYKLQDLIKDSQRFLNTHCKDVTLEGDLVELQEDDLVGILNFDPSEDSFRILRKWVHWAALQSHRRITIVIHNHNARKWVQAVDGRDDCFMELVKNVDLSRFSKEFLCGDVMDDRLMQNVTGFKLILDAMKSILLCENRTEVTFRYTVHNISSLSPTFVSSPEYYMRNLRWSVYLRQRRVCLSDTKESKPESLAVYVQCKSDSSSTLSCEVSFELGLLKQKADGAAYTKKNSWIPKIVMSKMIPS</sequence>
<dbReference type="Gene3D" id="2.60.210.10">
    <property type="entry name" value="Apoptosis, Tumor Necrosis Factor Receptor Associated Protein 2, Chain A"/>
    <property type="match status" value="2"/>
</dbReference>
<dbReference type="HOGENOM" id="CLU_392443_0_0_1"/>
<dbReference type="PROSITE" id="PS50097">
    <property type="entry name" value="BTB"/>
    <property type="match status" value="2"/>
</dbReference>
<evidence type="ECO:0000259" key="4">
    <source>
        <dbReference type="PROSITE" id="PS50144"/>
    </source>
</evidence>
<evidence type="ECO:0000256" key="2">
    <source>
        <dbReference type="ARBA" id="ARBA00022737"/>
    </source>
</evidence>
<evidence type="ECO:0000313" key="5">
    <source>
        <dbReference type="EMBL" id="ELU08506.1"/>
    </source>
</evidence>
<dbReference type="CDD" id="cd14733">
    <property type="entry name" value="BACK"/>
    <property type="match status" value="2"/>
</dbReference>
<dbReference type="Pfam" id="PF07707">
    <property type="entry name" value="BACK"/>
    <property type="match status" value="2"/>
</dbReference>
<dbReference type="InterPro" id="IPR000210">
    <property type="entry name" value="BTB/POZ_dom"/>
</dbReference>
<feature type="domain" description="MATH" evidence="4">
    <location>
        <begin position="252"/>
        <end position="376"/>
    </location>
</feature>
<dbReference type="STRING" id="283909.R7UYK6"/>
<dbReference type="Gene3D" id="3.30.710.10">
    <property type="entry name" value="Potassium Channel Kv1.1, Chain A"/>
    <property type="match status" value="2"/>
</dbReference>
<dbReference type="OMA" id="TDITWET"/>
<dbReference type="SUPFAM" id="SSF54695">
    <property type="entry name" value="POZ domain"/>
    <property type="match status" value="2"/>
</dbReference>
<dbReference type="Gene3D" id="1.25.40.420">
    <property type="match status" value="2"/>
</dbReference>
<dbReference type="EMBL" id="AMQN01021718">
    <property type="status" value="NOT_ANNOTATED_CDS"/>
    <property type="molecule type" value="Genomic_DNA"/>
</dbReference>
<evidence type="ECO:0000313" key="7">
    <source>
        <dbReference type="Proteomes" id="UP000014760"/>
    </source>
</evidence>
<dbReference type="Pfam" id="PF00651">
    <property type="entry name" value="BTB"/>
    <property type="match status" value="2"/>
</dbReference>
<reference evidence="6" key="3">
    <citation type="submission" date="2015-06" db="UniProtKB">
        <authorList>
            <consortium name="EnsemblMetazoa"/>
        </authorList>
    </citation>
    <scope>IDENTIFICATION</scope>
</reference>
<dbReference type="EnsemblMetazoa" id="CapteT226377">
    <property type="protein sequence ID" value="CapteP226377"/>
    <property type="gene ID" value="CapteG226377"/>
</dbReference>
<dbReference type="AlphaFoldDB" id="R7UYK6"/>
<dbReference type="CDD" id="cd18186">
    <property type="entry name" value="BTB_POZ_ZBTB_KLHL-like"/>
    <property type="match status" value="1"/>
</dbReference>